<evidence type="ECO:0000313" key="1">
    <source>
        <dbReference type="EMBL" id="OUY05875.1"/>
    </source>
</evidence>
<dbReference type="AlphaFoldDB" id="A0A1Z9YUI2"/>
<reference evidence="1 2" key="1">
    <citation type="submission" date="2017-05" db="EMBL/GenBank/DDBJ databases">
        <title>Acinetobacter populi ANC 5415 (= PBJ7), whole genome shotgun sequencing project.</title>
        <authorList>
            <person name="Nemec A."/>
            <person name="Radolfova-Krizova L."/>
        </authorList>
    </citation>
    <scope>NUCLEOTIDE SEQUENCE [LARGE SCALE GENOMIC DNA]</scope>
    <source>
        <strain evidence="1 2">PBJ7</strain>
    </source>
</reference>
<proteinExistence type="predicted"/>
<dbReference type="Proteomes" id="UP000196536">
    <property type="component" value="Unassembled WGS sequence"/>
</dbReference>
<gene>
    <name evidence="1" type="ORF">CAP51_14230</name>
</gene>
<sequence>MKFILNEIFSSKINQYLVLVDEEKKYYVGFLEPTFNRMSEYWVYFKVPNDLAIYTSNILNENEVSNFVQECINGKHKDLKLPFDIEIVIN</sequence>
<organism evidence="1 2">
    <name type="scientific">Acinetobacter populi</name>
    <dbReference type="NCBI Taxonomy" id="1582270"/>
    <lineage>
        <taxon>Bacteria</taxon>
        <taxon>Pseudomonadati</taxon>
        <taxon>Pseudomonadota</taxon>
        <taxon>Gammaproteobacteria</taxon>
        <taxon>Moraxellales</taxon>
        <taxon>Moraxellaceae</taxon>
        <taxon>Acinetobacter</taxon>
    </lineage>
</organism>
<keyword evidence="2" id="KW-1185">Reference proteome</keyword>
<dbReference type="EMBL" id="NEXX01000006">
    <property type="protein sequence ID" value="OUY05875.1"/>
    <property type="molecule type" value="Genomic_DNA"/>
</dbReference>
<evidence type="ECO:0000313" key="2">
    <source>
        <dbReference type="Proteomes" id="UP000196536"/>
    </source>
</evidence>
<protein>
    <submittedName>
        <fullName evidence="1">Uncharacterized protein</fullName>
    </submittedName>
</protein>
<name>A0A1Z9YUI2_9GAMM</name>
<dbReference type="OrthoDB" id="9992335at2"/>
<comment type="caution">
    <text evidence="1">The sequence shown here is derived from an EMBL/GenBank/DDBJ whole genome shotgun (WGS) entry which is preliminary data.</text>
</comment>
<accession>A0A1Z9YUI2</accession>
<dbReference type="RefSeq" id="WP_087621430.1">
    <property type="nucleotide sequence ID" value="NZ_NEXX01000006.1"/>
</dbReference>